<proteinExistence type="predicted"/>
<dbReference type="InterPro" id="IPR008993">
    <property type="entry name" value="TIMP-like_OB-fold"/>
</dbReference>
<dbReference type="Proteomes" id="UP000680158">
    <property type="component" value="Unassembled WGS sequence"/>
</dbReference>
<sequence>MKVRNVKNLLCVFIVILIAPLAEACSSSKKYTEEELFTKAKSVFRARIIETKIVQFRNPDNLSEVGEVVEAKFEVREIFKGEPPRSGIVRDIPYGIGNCSLGLLAGIEYVFFPEEHDLVSFGGSFGFVNSNGVEMKKRLDELRSWGEKFQ</sequence>
<comment type="caution">
    <text evidence="2">The sequence shown here is derived from an EMBL/GenBank/DDBJ whole genome shotgun (WGS) entry which is preliminary data.</text>
</comment>
<gene>
    <name evidence="2" type="ORF">KDM92_15015</name>
</gene>
<reference evidence="2 3" key="1">
    <citation type="submission" date="2021-04" db="EMBL/GenBank/DDBJ databases">
        <title>novel species isolated from subtropical streams in China.</title>
        <authorList>
            <person name="Lu H."/>
        </authorList>
    </citation>
    <scope>NUCLEOTIDE SEQUENCE [LARGE SCALE GENOMIC DNA]</scope>
    <source>
        <strain evidence="2 3">BYS107W</strain>
    </source>
</reference>
<evidence type="ECO:0000313" key="3">
    <source>
        <dbReference type="Proteomes" id="UP000680158"/>
    </source>
</evidence>
<feature type="signal peptide" evidence="1">
    <location>
        <begin position="1"/>
        <end position="24"/>
    </location>
</feature>
<dbReference type="AlphaFoldDB" id="A0A941DGX8"/>
<feature type="chain" id="PRO_5036737083" evidence="1">
    <location>
        <begin position="25"/>
        <end position="150"/>
    </location>
</feature>
<evidence type="ECO:0000256" key="1">
    <source>
        <dbReference type="SAM" id="SignalP"/>
    </source>
</evidence>
<dbReference type="RefSeq" id="WP_212685262.1">
    <property type="nucleotide sequence ID" value="NZ_JAGSPM010000010.1"/>
</dbReference>
<accession>A0A941DGX8</accession>
<dbReference type="EMBL" id="JAGSPM010000010">
    <property type="protein sequence ID" value="MBR7747895.1"/>
    <property type="molecule type" value="Genomic_DNA"/>
</dbReference>
<keyword evidence="3" id="KW-1185">Reference proteome</keyword>
<keyword evidence="1" id="KW-0732">Signal</keyword>
<evidence type="ECO:0000313" key="2">
    <source>
        <dbReference type="EMBL" id="MBR7747895.1"/>
    </source>
</evidence>
<name>A0A941DGX8_9BURK</name>
<dbReference type="SUPFAM" id="SSF50242">
    <property type="entry name" value="TIMP-like"/>
    <property type="match status" value="1"/>
</dbReference>
<organism evidence="2 3">
    <name type="scientific">Undibacterium baiyunense</name>
    <dbReference type="NCBI Taxonomy" id="2828731"/>
    <lineage>
        <taxon>Bacteria</taxon>
        <taxon>Pseudomonadati</taxon>
        <taxon>Pseudomonadota</taxon>
        <taxon>Betaproteobacteria</taxon>
        <taxon>Burkholderiales</taxon>
        <taxon>Oxalobacteraceae</taxon>
        <taxon>Undibacterium</taxon>
    </lineage>
</organism>
<protein>
    <submittedName>
        <fullName evidence="2">Uncharacterized protein</fullName>
    </submittedName>
</protein>